<keyword evidence="2" id="KW-1185">Reference proteome</keyword>
<sequence length="41" mass="4406">MATNAAPVIMARTMLLDIILASFYPSLVKVGGNSTVYEFTV</sequence>
<keyword evidence="1" id="KW-0614">Plasmid</keyword>
<accession>A0A1L3LTW5</accession>
<dbReference type="Proteomes" id="UP000182306">
    <property type="component" value="Plasmid B"/>
</dbReference>
<name>A0A1L3LTW5_9HYPH</name>
<dbReference type="AlphaFoldDB" id="A0A1L3LTW5"/>
<reference evidence="1 2" key="1">
    <citation type="submission" date="2015-10" db="EMBL/GenBank/DDBJ databases">
        <title>Genomic differences between typical nodule nitrogen-fixing rhizobial strains and those coming from bean seeds.</title>
        <authorList>
            <person name="Peralta H."/>
            <person name="Aguilar-Vera A."/>
            <person name="Diaz R."/>
            <person name="Mora Y."/>
            <person name="Martinez-Batallar G."/>
            <person name="Salazar E."/>
            <person name="Vargas-Lagunas C."/>
            <person name="Encarnacion S."/>
            <person name="Girard L."/>
            <person name="Mora J."/>
        </authorList>
    </citation>
    <scope>NUCLEOTIDE SEQUENCE [LARGE SCALE GENOMIC DNA]</scope>
    <source>
        <strain evidence="1 2">CFNEI 73</strain>
        <plasmid evidence="1 2">B</plasmid>
    </source>
</reference>
<evidence type="ECO:0000313" key="2">
    <source>
        <dbReference type="Proteomes" id="UP000182306"/>
    </source>
</evidence>
<proteinExistence type="predicted"/>
<evidence type="ECO:0000313" key="1">
    <source>
        <dbReference type="EMBL" id="APG93517.1"/>
    </source>
</evidence>
<protein>
    <submittedName>
        <fullName evidence="1">Uncharacterized protein</fullName>
    </submittedName>
</protein>
<organism evidence="1 2">
    <name type="scientific">Sinorhizobium americanum</name>
    <dbReference type="NCBI Taxonomy" id="194963"/>
    <lineage>
        <taxon>Bacteria</taxon>
        <taxon>Pseudomonadati</taxon>
        <taxon>Pseudomonadota</taxon>
        <taxon>Alphaproteobacteria</taxon>
        <taxon>Hyphomicrobiales</taxon>
        <taxon>Rhizobiaceae</taxon>
        <taxon>Sinorhizobium/Ensifer group</taxon>
        <taxon>Sinorhizobium</taxon>
    </lineage>
</organism>
<dbReference type="EMBL" id="CP013109">
    <property type="protein sequence ID" value="APG93517.1"/>
    <property type="molecule type" value="Genomic_DNA"/>
</dbReference>
<dbReference type="KEGG" id="same:SAMCFNEI73_pB0320"/>
<geneLocation type="plasmid" evidence="1 2">
    <name>B</name>
</geneLocation>
<gene>
    <name evidence="1" type="ORF">SAMCFNEI73_pB0320</name>
</gene>